<dbReference type="Proteomes" id="UP000199137">
    <property type="component" value="Unassembled WGS sequence"/>
</dbReference>
<reference evidence="1 2" key="1">
    <citation type="submission" date="2016-10" db="EMBL/GenBank/DDBJ databases">
        <authorList>
            <person name="de Groot N.N."/>
        </authorList>
    </citation>
    <scope>NUCLEOTIDE SEQUENCE [LARGE SCALE GENOMIC DNA]</scope>
    <source>
        <strain evidence="1 2">DSM 44637</strain>
    </source>
</reference>
<evidence type="ECO:0000313" key="1">
    <source>
        <dbReference type="EMBL" id="SFQ43729.1"/>
    </source>
</evidence>
<gene>
    <name evidence="1" type="ORF">SAMN05421854_112101</name>
</gene>
<proteinExistence type="predicted"/>
<sequence length="102" mass="10342">MPEIPLSGTKTWSVNRPLGASPAIKRTRMTTVTSRMSAMVAPSTASNVLVPRRAGATASSQLPISATAVSTNGPHDGGCGQIPTCVRNAVPSTPAAELVTTA</sequence>
<evidence type="ECO:0000313" key="2">
    <source>
        <dbReference type="Proteomes" id="UP000199137"/>
    </source>
</evidence>
<name>A0A1I5YHR2_9PSEU</name>
<protein>
    <submittedName>
        <fullName evidence="1">Uncharacterized protein</fullName>
    </submittedName>
</protein>
<dbReference type="AlphaFoldDB" id="A0A1I5YHR2"/>
<accession>A0A1I5YHR2</accession>
<organism evidence="1 2">
    <name type="scientific">Amycolatopsis rubida</name>
    <dbReference type="NCBI Taxonomy" id="112413"/>
    <lineage>
        <taxon>Bacteria</taxon>
        <taxon>Bacillati</taxon>
        <taxon>Actinomycetota</taxon>
        <taxon>Actinomycetes</taxon>
        <taxon>Pseudonocardiales</taxon>
        <taxon>Pseudonocardiaceae</taxon>
        <taxon>Amycolatopsis</taxon>
    </lineage>
</organism>
<dbReference type="STRING" id="112413.SAMN05421854_112101"/>
<dbReference type="EMBL" id="FOWC01000012">
    <property type="protein sequence ID" value="SFQ43729.1"/>
    <property type="molecule type" value="Genomic_DNA"/>
</dbReference>